<feature type="region of interest" description="Disordered" evidence="1">
    <location>
        <begin position="95"/>
        <end position="140"/>
    </location>
</feature>
<keyword evidence="4" id="KW-1185">Reference proteome</keyword>
<accession>A0AA40EL90</accession>
<evidence type="ECO:0000256" key="2">
    <source>
        <dbReference type="SAM" id="SignalP"/>
    </source>
</evidence>
<feature type="compositionally biased region" description="Low complexity" evidence="1">
    <location>
        <begin position="111"/>
        <end position="124"/>
    </location>
</feature>
<evidence type="ECO:0000313" key="4">
    <source>
        <dbReference type="Proteomes" id="UP001172155"/>
    </source>
</evidence>
<dbReference type="EMBL" id="JAUKUD010000006">
    <property type="protein sequence ID" value="KAK0741411.1"/>
    <property type="molecule type" value="Genomic_DNA"/>
</dbReference>
<sequence>MTPGRTWGILFLSHAPPVEALRKTVASCDTRAPKGAAPVSAPPAPGPDPLSRREVVGVEDQNTRNTTHPSHRSRAMRRRPSWIPLRSRYSALRARPAHTEWNPDTAILDFPASPSSSSSHRAPSQFAIKSSPQNQQGSGR</sequence>
<keyword evidence="2" id="KW-0732">Signal</keyword>
<feature type="region of interest" description="Disordered" evidence="1">
    <location>
        <begin position="29"/>
        <end position="79"/>
    </location>
</feature>
<reference evidence="3" key="1">
    <citation type="submission" date="2023-06" db="EMBL/GenBank/DDBJ databases">
        <title>Genome-scale phylogeny and comparative genomics of the fungal order Sordariales.</title>
        <authorList>
            <consortium name="Lawrence Berkeley National Laboratory"/>
            <person name="Hensen N."/>
            <person name="Bonometti L."/>
            <person name="Westerberg I."/>
            <person name="Brannstrom I.O."/>
            <person name="Guillou S."/>
            <person name="Cros-Aarteil S."/>
            <person name="Calhoun S."/>
            <person name="Haridas S."/>
            <person name="Kuo A."/>
            <person name="Mondo S."/>
            <person name="Pangilinan J."/>
            <person name="Riley R."/>
            <person name="LaButti K."/>
            <person name="Andreopoulos B."/>
            <person name="Lipzen A."/>
            <person name="Chen C."/>
            <person name="Yanf M."/>
            <person name="Daum C."/>
            <person name="Ng V."/>
            <person name="Clum A."/>
            <person name="Steindorff A."/>
            <person name="Ohm R."/>
            <person name="Martin F."/>
            <person name="Silar P."/>
            <person name="Natvig D."/>
            <person name="Lalanne C."/>
            <person name="Gautier V."/>
            <person name="Ament-velasquez S.L."/>
            <person name="Kruys A."/>
            <person name="Hutchinson M.I."/>
            <person name="Powell A.J."/>
            <person name="Barry K."/>
            <person name="Miller A.N."/>
            <person name="Grigoriev I.V."/>
            <person name="Debuchy R."/>
            <person name="Gladieux P."/>
            <person name="Thoren M.H."/>
            <person name="Johannesson H."/>
        </authorList>
    </citation>
    <scope>NUCLEOTIDE SEQUENCE</scope>
    <source>
        <strain evidence="3">SMH3187-1</strain>
    </source>
</reference>
<gene>
    <name evidence="3" type="ORF">B0T18DRAFT_230849</name>
</gene>
<dbReference type="Proteomes" id="UP001172155">
    <property type="component" value="Unassembled WGS sequence"/>
</dbReference>
<protein>
    <submittedName>
        <fullName evidence="3">Uncharacterized protein</fullName>
    </submittedName>
</protein>
<proteinExistence type="predicted"/>
<feature type="chain" id="PRO_5041375054" evidence="2">
    <location>
        <begin position="21"/>
        <end position="140"/>
    </location>
</feature>
<feature type="signal peptide" evidence="2">
    <location>
        <begin position="1"/>
        <end position="20"/>
    </location>
</feature>
<organism evidence="3 4">
    <name type="scientific">Schizothecium vesticola</name>
    <dbReference type="NCBI Taxonomy" id="314040"/>
    <lineage>
        <taxon>Eukaryota</taxon>
        <taxon>Fungi</taxon>
        <taxon>Dikarya</taxon>
        <taxon>Ascomycota</taxon>
        <taxon>Pezizomycotina</taxon>
        <taxon>Sordariomycetes</taxon>
        <taxon>Sordariomycetidae</taxon>
        <taxon>Sordariales</taxon>
        <taxon>Schizotheciaceae</taxon>
        <taxon>Schizothecium</taxon>
    </lineage>
</organism>
<feature type="compositionally biased region" description="Basic residues" evidence="1">
    <location>
        <begin position="69"/>
        <end position="79"/>
    </location>
</feature>
<evidence type="ECO:0000256" key="1">
    <source>
        <dbReference type="SAM" id="MobiDB-lite"/>
    </source>
</evidence>
<evidence type="ECO:0000313" key="3">
    <source>
        <dbReference type="EMBL" id="KAK0741411.1"/>
    </source>
</evidence>
<comment type="caution">
    <text evidence="3">The sequence shown here is derived from an EMBL/GenBank/DDBJ whole genome shotgun (WGS) entry which is preliminary data.</text>
</comment>
<feature type="compositionally biased region" description="Polar residues" evidence="1">
    <location>
        <begin position="127"/>
        <end position="140"/>
    </location>
</feature>
<name>A0AA40EL90_9PEZI</name>
<dbReference type="AlphaFoldDB" id="A0AA40EL90"/>